<dbReference type="FunFam" id="1.20.1560.10:FF:000055">
    <property type="entry name" value="ABC multidrug transporter (Eurofung)"/>
    <property type="match status" value="1"/>
</dbReference>
<dbReference type="Proteomes" id="UP000184330">
    <property type="component" value="Unassembled WGS sequence"/>
</dbReference>
<feature type="transmembrane region" description="Helical" evidence="8">
    <location>
        <begin position="140"/>
        <end position="159"/>
    </location>
</feature>
<keyword evidence="4" id="KW-0547">Nucleotide-binding</keyword>
<dbReference type="PANTHER" id="PTHR24223:SF399">
    <property type="entry name" value="ABC TRANSPORTER ATNG"/>
    <property type="match status" value="1"/>
</dbReference>
<feature type="transmembrane region" description="Helical" evidence="8">
    <location>
        <begin position="889"/>
        <end position="910"/>
    </location>
</feature>
<feature type="transmembrane region" description="Helical" evidence="8">
    <location>
        <begin position="395"/>
        <end position="423"/>
    </location>
</feature>
<dbReference type="GO" id="GO:0005524">
    <property type="term" value="F:ATP binding"/>
    <property type="evidence" value="ECO:0007669"/>
    <property type="project" value="UniProtKB-KW"/>
</dbReference>
<evidence type="ECO:0000256" key="4">
    <source>
        <dbReference type="ARBA" id="ARBA00022741"/>
    </source>
</evidence>
<keyword evidence="3 8" id="KW-0812">Transmembrane</keyword>
<feature type="transmembrane region" description="Helical" evidence="8">
    <location>
        <begin position="922"/>
        <end position="943"/>
    </location>
</feature>
<feature type="domain" description="ABC transmembrane type-1" evidence="10">
    <location>
        <begin position="285"/>
        <end position="552"/>
    </location>
</feature>
<dbReference type="InterPro" id="IPR027417">
    <property type="entry name" value="P-loop_NTPase"/>
</dbReference>
<evidence type="ECO:0000313" key="12">
    <source>
        <dbReference type="Proteomes" id="UP000184330"/>
    </source>
</evidence>
<protein>
    <submittedName>
        <fullName evidence="11">Related to multidrug resistance protein</fullName>
    </submittedName>
</protein>
<evidence type="ECO:0000313" key="11">
    <source>
        <dbReference type="EMBL" id="CZR69716.1"/>
    </source>
</evidence>
<evidence type="ECO:0000256" key="3">
    <source>
        <dbReference type="ARBA" id="ARBA00022692"/>
    </source>
</evidence>
<evidence type="ECO:0000256" key="2">
    <source>
        <dbReference type="ARBA" id="ARBA00022448"/>
    </source>
</evidence>
<sequence>MNASIEVLFPRRSCLAGSDNSFGPAVAHECRQFDFTLCFEQIFLSLVPSLLFILLSPIRLATVFRRNIKIVSSPLHGSKIAVSTVYAVLQIVLLVLWCLSPAERTRVSIPAAVFSLIGAAFICVLSHFEHVKSVRPSTIINIYLFFSVLFDAVQLRTLWESHNLDTIASVFSASFSAKATLLVLEAIEKGSFLAPPYRWTPPESLSSIYNLSVFWWLNHLFKTGFKKVLAFEDLYTLNPELQSKNINIDAQNAWDRVNKDTKHPLMKSSFTALRWQFLAPALPRLCLIGFDYAQPFLINRMVKFVGEPSSPETTNVGYGLIGATAITYFGRAIATGRYQHATYRSITVVRGALVSMIYSKTLKLKLMGSQKAPAVTLMSTDVFGITSSIDSLHDIWASTIQVTIGFVAPLILALISVGINYFIVGKKMVGYRKVWNEATQKRVALASSALRDVASLRMMGLGPRLQALLQSQRLRELQRMGGLRWMIIWMNIIGAMARLYSPPFVFMVYVVRARANGGHPLDAAQAYTILSILGLTVTPLSIVLTRIPSTMSSIACFDRIQQYLLREEQADDRLLNHHTGSDSAGLASGIELDTLASKRKAIQNEDAMALDDLSLGYSDDANAVHSVSTSFKRSTITMIVGAVGTGKTTLLLGLLGELRSNKGFIRLDAQTIGYCSQSAWIPNGTIRTIITGADDTSDEVDEVWLRTVIHACVLEVDIELFPNGEKTVVGSRGLTLSGGQRQRLALARAVYQRQSLLLLDDIFSALDAKTETLVFDRLFSESGRLRQLGPTVILATHADHIIALGPKGNIVEQGTLAELESNDGYIRSLEIAAAKKDQEQSTETEKEDKGTVRAITAPSQAKASGDDARRLGDLSVYNYYRKATTLSRLVLFVGLEAFSVSAYRSIQLLVGWWSNANGRHTDLFICIAFLLPTLAISSQVAYLRTLLISMSKIACRRLHWILTRVVFTAPLSFFTGTDSGVILNRFSQDMAIIDIQLPITSCSHVLWRLLPICIRTVPRSAFICDPDVLPPDESTAPYPGSGDAISALQSIFGDDRRIGYYSSFWLRPYYLLYCIQRWLNFVMDLLVACMAVLLVCFATQLKNTTSGAAIGIGMLNVLTFGENVAALIQHWTSLETSIGAVARLKQLEADVKPESLPSEVGQPPKGWPGVGSVTFNNVSAGYAPNSAPVLHNINLEFEAGEKIGICGRTGSGKSTFLGLLFRLLPEHTGTITIDDQDLSSLSREEIRSAIITIPQEPCLLSGSVHFNAAPHTANIMSEADAKTFEASEASTTSSNPPPPVSDEAIITALQRVSLWDMIEKSGGLDTPIDSIGLSHGQKQLFCLARALLRKDSSRILVLDEATSSVDKDTDVVMRNVIEEEFGSHTVISVAHRLSSLAKCDRVVVLDGGRVVEVGSPRELYEKEGGWWRGLWDVQN</sequence>
<evidence type="ECO:0000256" key="5">
    <source>
        <dbReference type="ARBA" id="ARBA00022840"/>
    </source>
</evidence>
<gene>
    <name evidence="11" type="ORF">PAC_19616</name>
</gene>
<dbReference type="PANTHER" id="PTHR24223">
    <property type="entry name" value="ATP-BINDING CASSETTE SUB-FAMILY C"/>
    <property type="match status" value="1"/>
</dbReference>
<keyword evidence="12" id="KW-1185">Reference proteome</keyword>
<dbReference type="SMART" id="SM00382">
    <property type="entry name" value="AAA"/>
    <property type="match status" value="2"/>
</dbReference>
<feature type="transmembrane region" description="Helical" evidence="8">
    <location>
        <begin position="482"/>
        <end position="500"/>
    </location>
</feature>
<dbReference type="InterPro" id="IPR056227">
    <property type="entry name" value="TMD0_ABC"/>
</dbReference>
<dbReference type="GO" id="GO:0016020">
    <property type="term" value="C:membrane"/>
    <property type="evidence" value="ECO:0007669"/>
    <property type="project" value="UniProtKB-SubCell"/>
</dbReference>
<evidence type="ECO:0000256" key="1">
    <source>
        <dbReference type="ARBA" id="ARBA00004141"/>
    </source>
</evidence>
<feature type="transmembrane region" description="Helical" evidence="8">
    <location>
        <begin position="108"/>
        <end position="128"/>
    </location>
</feature>
<dbReference type="InterPro" id="IPR036640">
    <property type="entry name" value="ABC1_TM_sf"/>
</dbReference>
<feature type="transmembrane region" description="Helical" evidence="8">
    <location>
        <begin position="80"/>
        <end position="102"/>
    </location>
</feature>
<feature type="transmembrane region" description="Helical" evidence="8">
    <location>
        <begin position="524"/>
        <end position="544"/>
    </location>
</feature>
<keyword evidence="5" id="KW-0067">ATP-binding</keyword>
<organism evidence="11 12">
    <name type="scientific">Phialocephala subalpina</name>
    <dbReference type="NCBI Taxonomy" id="576137"/>
    <lineage>
        <taxon>Eukaryota</taxon>
        <taxon>Fungi</taxon>
        <taxon>Dikarya</taxon>
        <taxon>Ascomycota</taxon>
        <taxon>Pezizomycotina</taxon>
        <taxon>Leotiomycetes</taxon>
        <taxon>Helotiales</taxon>
        <taxon>Mollisiaceae</taxon>
        <taxon>Phialocephala</taxon>
        <taxon>Phialocephala fortinii species complex</taxon>
    </lineage>
</organism>
<accession>A0A1L7XXG3</accession>
<keyword evidence="2" id="KW-0813">Transport</keyword>
<dbReference type="GO" id="GO:0016887">
    <property type="term" value="F:ATP hydrolysis activity"/>
    <property type="evidence" value="ECO:0007669"/>
    <property type="project" value="InterPro"/>
</dbReference>
<evidence type="ECO:0000256" key="8">
    <source>
        <dbReference type="SAM" id="Phobius"/>
    </source>
</evidence>
<evidence type="ECO:0000256" key="6">
    <source>
        <dbReference type="ARBA" id="ARBA00022989"/>
    </source>
</evidence>
<feature type="domain" description="ABC transporter" evidence="9">
    <location>
        <begin position="1173"/>
        <end position="1432"/>
    </location>
</feature>
<dbReference type="SUPFAM" id="SSF52540">
    <property type="entry name" value="P-loop containing nucleoside triphosphate hydrolases"/>
    <property type="match status" value="2"/>
</dbReference>
<dbReference type="Pfam" id="PF24357">
    <property type="entry name" value="TMD0_ABC"/>
    <property type="match status" value="1"/>
</dbReference>
<evidence type="ECO:0000259" key="10">
    <source>
        <dbReference type="PROSITE" id="PS50929"/>
    </source>
</evidence>
<feature type="transmembrane region" description="Helical" evidence="8">
    <location>
        <begin position="42"/>
        <end position="60"/>
    </location>
</feature>
<dbReference type="InterPro" id="IPR003593">
    <property type="entry name" value="AAA+_ATPase"/>
</dbReference>
<dbReference type="SUPFAM" id="SSF90123">
    <property type="entry name" value="ABC transporter transmembrane region"/>
    <property type="match status" value="3"/>
</dbReference>
<dbReference type="PROSITE" id="PS50893">
    <property type="entry name" value="ABC_TRANSPORTER_2"/>
    <property type="match status" value="2"/>
</dbReference>
<feature type="transmembrane region" description="Helical" evidence="8">
    <location>
        <begin position="1078"/>
        <end position="1101"/>
    </location>
</feature>
<dbReference type="CDD" id="cd03244">
    <property type="entry name" value="ABCC_MRP_domain2"/>
    <property type="match status" value="1"/>
</dbReference>
<name>A0A1L7XXG3_9HELO</name>
<dbReference type="PROSITE" id="PS50929">
    <property type="entry name" value="ABC_TM1F"/>
    <property type="match status" value="1"/>
</dbReference>
<dbReference type="Gene3D" id="3.40.50.300">
    <property type="entry name" value="P-loop containing nucleotide triphosphate hydrolases"/>
    <property type="match status" value="2"/>
</dbReference>
<reference evidence="11 12" key="1">
    <citation type="submission" date="2016-03" db="EMBL/GenBank/DDBJ databases">
        <authorList>
            <person name="Ploux O."/>
        </authorList>
    </citation>
    <scope>NUCLEOTIDE SEQUENCE [LARGE SCALE GENOMIC DNA]</scope>
    <source>
        <strain evidence="11 12">UAMH 11012</strain>
    </source>
</reference>
<dbReference type="InterPro" id="IPR017871">
    <property type="entry name" value="ABC_transporter-like_CS"/>
</dbReference>
<evidence type="ECO:0000256" key="7">
    <source>
        <dbReference type="ARBA" id="ARBA00023136"/>
    </source>
</evidence>
<feature type="domain" description="ABC transporter" evidence="9">
    <location>
        <begin position="608"/>
        <end position="838"/>
    </location>
</feature>
<dbReference type="InterPro" id="IPR011527">
    <property type="entry name" value="ABC1_TM_dom"/>
</dbReference>
<proteinExistence type="predicted"/>
<dbReference type="Pfam" id="PF00005">
    <property type="entry name" value="ABC_tran"/>
    <property type="match status" value="2"/>
</dbReference>
<comment type="subcellular location">
    <subcellularLocation>
        <location evidence="1">Membrane</location>
        <topology evidence="1">Multi-pass membrane protein</topology>
    </subcellularLocation>
</comment>
<dbReference type="InterPro" id="IPR050173">
    <property type="entry name" value="ABC_transporter_C-like"/>
</dbReference>
<dbReference type="CDD" id="cd18579">
    <property type="entry name" value="ABC_6TM_ABCC_D1"/>
    <property type="match status" value="1"/>
</dbReference>
<evidence type="ECO:0000259" key="9">
    <source>
        <dbReference type="PROSITE" id="PS50893"/>
    </source>
</evidence>
<dbReference type="OrthoDB" id="6500128at2759"/>
<dbReference type="EMBL" id="FJOG01000078">
    <property type="protein sequence ID" value="CZR69716.1"/>
    <property type="molecule type" value="Genomic_DNA"/>
</dbReference>
<dbReference type="STRING" id="576137.A0A1L7XXG3"/>
<dbReference type="InterPro" id="IPR044746">
    <property type="entry name" value="ABCC_6TM_D1"/>
</dbReference>
<dbReference type="InterPro" id="IPR003439">
    <property type="entry name" value="ABC_transporter-like_ATP-bd"/>
</dbReference>
<dbReference type="Gene3D" id="1.20.1560.10">
    <property type="entry name" value="ABC transporter type 1, transmembrane domain"/>
    <property type="match status" value="3"/>
</dbReference>
<dbReference type="GO" id="GO:0140359">
    <property type="term" value="F:ABC-type transporter activity"/>
    <property type="evidence" value="ECO:0007669"/>
    <property type="project" value="InterPro"/>
</dbReference>
<keyword evidence="7 8" id="KW-0472">Membrane</keyword>
<keyword evidence="6 8" id="KW-1133">Transmembrane helix</keyword>
<dbReference type="PROSITE" id="PS00211">
    <property type="entry name" value="ABC_TRANSPORTER_1"/>
    <property type="match status" value="2"/>
</dbReference>